<accession>A0AA38LBG1</accession>
<dbReference type="Proteomes" id="UP000824469">
    <property type="component" value="Unassembled WGS sequence"/>
</dbReference>
<keyword evidence="3" id="KW-1185">Reference proteome</keyword>
<evidence type="ECO:0000313" key="3">
    <source>
        <dbReference type="Proteomes" id="UP000824469"/>
    </source>
</evidence>
<keyword evidence="1" id="KW-0732">Signal</keyword>
<organism evidence="2 3">
    <name type="scientific">Taxus chinensis</name>
    <name type="common">Chinese yew</name>
    <name type="synonym">Taxus wallichiana var. chinensis</name>
    <dbReference type="NCBI Taxonomy" id="29808"/>
    <lineage>
        <taxon>Eukaryota</taxon>
        <taxon>Viridiplantae</taxon>
        <taxon>Streptophyta</taxon>
        <taxon>Embryophyta</taxon>
        <taxon>Tracheophyta</taxon>
        <taxon>Spermatophyta</taxon>
        <taxon>Pinopsida</taxon>
        <taxon>Pinidae</taxon>
        <taxon>Conifers II</taxon>
        <taxon>Cupressales</taxon>
        <taxon>Taxaceae</taxon>
        <taxon>Taxus</taxon>
    </lineage>
</organism>
<protein>
    <submittedName>
        <fullName evidence="2">Uncharacterized protein</fullName>
    </submittedName>
</protein>
<comment type="caution">
    <text evidence="2">The sequence shown here is derived from an EMBL/GenBank/DDBJ whole genome shotgun (WGS) entry which is preliminary data.</text>
</comment>
<dbReference type="AlphaFoldDB" id="A0AA38LBG1"/>
<feature type="signal peptide" evidence="1">
    <location>
        <begin position="1"/>
        <end position="20"/>
    </location>
</feature>
<name>A0AA38LBG1_TAXCH</name>
<gene>
    <name evidence="2" type="ORF">KI387_024397</name>
</gene>
<feature type="non-terminal residue" evidence="2">
    <location>
        <position position="1"/>
    </location>
</feature>
<feature type="chain" id="PRO_5041206158" evidence="1">
    <location>
        <begin position="21"/>
        <end position="56"/>
    </location>
</feature>
<proteinExistence type="predicted"/>
<sequence length="56" mass="5855">DPSALSTALSLSACWSLCCLSPPACHRSTGCGCTSLRSLAPRGLCSMCRIWLIISP</sequence>
<evidence type="ECO:0000313" key="2">
    <source>
        <dbReference type="EMBL" id="KAH9315770.1"/>
    </source>
</evidence>
<dbReference type="EMBL" id="JAHRHJ020000005">
    <property type="protein sequence ID" value="KAH9315770.1"/>
    <property type="molecule type" value="Genomic_DNA"/>
</dbReference>
<feature type="non-terminal residue" evidence="2">
    <location>
        <position position="56"/>
    </location>
</feature>
<evidence type="ECO:0000256" key="1">
    <source>
        <dbReference type="SAM" id="SignalP"/>
    </source>
</evidence>
<reference evidence="2 3" key="1">
    <citation type="journal article" date="2021" name="Nat. Plants">
        <title>The Taxus genome provides insights into paclitaxel biosynthesis.</title>
        <authorList>
            <person name="Xiong X."/>
            <person name="Gou J."/>
            <person name="Liao Q."/>
            <person name="Li Y."/>
            <person name="Zhou Q."/>
            <person name="Bi G."/>
            <person name="Li C."/>
            <person name="Du R."/>
            <person name="Wang X."/>
            <person name="Sun T."/>
            <person name="Guo L."/>
            <person name="Liang H."/>
            <person name="Lu P."/>
            <person name="Wu Y."/>
            <person name="Zhang Z."/>
            <person name="Ro D.K."/>
            <person name="Shang Y."/>
            <person name="Huang S."/>
            <person name="Yan J."/>
        </authorList>
    </citation>
    <scope>NUCLEOTIDE SEQUENCE [LARGE SCALE GENOMIC DNA]</scope>
    <source>
        <strain evidence="2">Ta-2019</strain>
    </source>
</reference>